<sequence>MPNTPPNEHDSDEDVEFEDVPLQPAPAQPQLPSTNGSDLPSEHAGPVSTNMPWVPPLRIPQQRGAPLASGSNAEVQLRGRLSTAIDRINFRQMKAQMGMDTTNTQPGHSRYTCIRQLADDIEGTADMLWESATPSIQVEGLITLAGILERSLGTYPFDAEPTLTILNKLDYFFITLMQGEHSESHTPLPGVNPDRPFVTQTQKVRIRSIAETTRSNLFAMMPMPQDDEDGTDQDDDSEEPEMPEMPPWMMQASRVYERVLMLLGDQGDPNEAGGYEFE</sequence>
<feature type="region of interest" description="Disordered" evidence="1">
    <location>
        <begin position="1"/>
        <end position="72"/>
    </location>
</feature>
<dbReference type="Pfam" id="PF17110">
    <property type="entry name" value="TFB6"/>
    <property type="match status" value="1"/>
</dbReference>
<evidence type="ECO:0000313" key="2">
    <source>
        <dbReference type="EMBL" id="KAJ5464609.1"/>
    </source>
</evidence>
<accession>A0AAD6G873</accession>
<dbReference type="GeneID" id="81593932"/>
<dbReference type="AlphaFoldDB" id="A0AAD6G873"/>
<gene>
    <name evidence="2" type="ORF">N7458_000295</name>
</gene>
<dbReference type="Proteomes" id="UP001213681">
    <property type="component" value="Unassembled WGS sequence"/>
</dbReference>
<feature type="compositionally biased region" description="Acidic residues" evidence="1">
    <location>
        <begin position="225"/>
        <end position="242"/>
    </location>
</feature>
<dbReference type="PANTHER" id="PTHR37781:SF1">
    <property type="entry name" value="ADR380WP"/>
    <property type="match status" value="1"/>
</dbReference>
<dbReference type="PANTHER" id="PTHR37781">
    <property type="entry name" value="TFIIH COMPLEX SUBUNIT"/>
    <property type="match status" value="1"/>
</dbReference>
<reference evidence="2" key="2">
    <citation type="journal article" date="2023" name="IMA Fungus">
        <title>Comparative genomic study of the Penicillium genus elucidates a diverse pangenome and 15 lateral gene transfer events.</title>
        <authorList>
            <person name="Petersen C."/>
            <person name="Sorensen T."/>
            <person name="Nielsen M.R."/>
            <person name="Sondergaard T.E."/>
            <person name="Sorensen J.L."/>
            <person name="Fitzpatrick D.A."/>
            <person name="Frisvad J.C."/>
            <person name="Nielsen K.L."/>
        </authorList>
    </citation>
    <scope>NUCLEOTIDE SEQUENCE</scope>
    <source>
        <strain evidence="2">IBT 16125</strain>
    </source>
</reference>
<feature type="region of interest" description="Disordered" evidence="1">
    <location>
        <begin position="220"/>
        <end position="249"/>
    </location>
</feature>
<feature type="compositionally biased region" description="Acidic residues" evidence="1">
    <location>
        <begin position="10"/>
        <end position="19"/>
    </location>
</feature>
<dbReference type="EMBL" id="JAPVEA010000001">
    <property type="protein sequence ID" value="KAJ5464609.1"/>
    <property type="molecule type" value="Genomic_DNA"/>
</dbReference>
<evidence type="ECO:0000313" key="3">
    <source>
        <dbReference type="Proteomes" id="UP001213681"/>
    </source>
</evidence>
<comment type="caution">
    <text evidence="2">The sequence shown here is derived from an EMBL/GenBank/DDBJ whole genome shotgun (WGS) entry which is preliminary data.</text>
</comment>
<evidence type="ECO:0000256" key="1">
    <source>
        <dbReference type="SAM" id="MobiDB-lite"/>
    </source>
</evidence>
<dbReference type="GO" id="GO:0005675">
    <property type="term" value="C:transcription factor TFIIH holo complex"/>
    <property type="evidence" value="ECO:0007669"/>
    <property type="project" value="TreeGrafter"/>
</dbReference>
<keyword evidence="3" id="KW-1185">Reference proteome</keyword>
<name>A0AAD6G873_9EURO</name>
<dbReference type="RefSeq" id="XP_056771456.1">
    <property type="nucleotide sequence ID" value="XM_056903689.1"/>
</dbReference>
<proteinExistence type="predicted"/>
<reference evidence="2" key="1">
    <citation type="submission" date="2022-12" db="EMBL/GenBank/DDBJ databases">
        <authorList>
            <person name="Petersen C."/>
        </authorList>
    </citation>
    <scope>NUCLEOTIDE SEQUENCE</scope>
    <source>
        <strain evidence="2">IBT 16125</strain>
    </source>
</reference>
<dbReference type="InterPro" id="IPR031349">
    <property type="entry name" value="Tfb6"/>
</dbReference>
<protein>
    <submittedName>
        <fullName evidence="2">Uncharacterized protein</fullName>
    </submittedName>
</protein>
<organism evidence="2 3">
    <name type="scientific">Penicillium daleae</name>
    <dbReference type="NCBI Taxonomy" id="63821"/>
    <lineage>
        <taxon>Eukaryota</taxon>
        <taxon>Fungi</taxon>
        <taxon>Dikarya</taxon>
        <taxon>Ascomycota</taxon>
        <taxon>Pezizomycotina</taxon>
        <taxon>Eurotiomycetes</taxon>
        <taxon>Eurotiomycetidae</taxon>
        <taxon>Eurotiales</taxon>
        <taxon>Aspergillaceae</taxon>
        <taxon>Penicillium</taxon>
    </lineage>
</organism>